<dbReference type="GO" id="GO:0008168">
    <property type="term" value="F:methyltransferase activity"/>
    <property type="evidence" value="ECO:0007669"/>
    <property type="project" value="UniProtKB-KW"/>
</dbReference>
<evidence type="ECO:0000313" key="2">
    <source>
        <dbReference type="EMBL" id="VUF14439.1"/>
    </source>
</evidence>
<evidence type="ECO:0000313" key="3">
    <source>
        <dbReference type="Proteomes" id="UP000401717"/>
    </source>
</evidence>
<dbReference type="OrthoDB" id="9071885at2"/>
<dbReference type="Proteomes" id="UP000401717">
    <property type="component" value="Unassembled WGS sequence"/>
</dbReference>
<keyword evidence="4" id="KW-1185">Reference proteome</keyword>
<dbReference type="AlphaFoldDB" id="A0A564G1T3"/>
<reference evidence="1" key="3">
    <citation type="submission" date="2021-08" db="EMBL/GenBank/DDBJ databases">
        <authorList>
            <person name="Tani A."/>
            <person name="Ola A."/>
            <person name="Ogura Y."/>
            <person name="Katsura K."/>
            <person name="Hayashi T."/>
        </authorList>
    </citation>
    <scope>NUCLEOTIDE SEQUENCE</scope>
    <source>
        <strain evidence="1">DSM 22415</strain>
    </source>
</reference>
<dbReference type="SUPFAM" id="SSF53335">
    <property type="entry name" value="S-adenosyl-L-methionine-dependent methyltransferases"/>
    <property type="match status" value="1"/>
</dbReference>
<keyword evidence="2" id="KW-0489">Methyltransferase</keyword>
<sequence length="265" mass="30895">MRLLDWTNYQELYDKYRDISLPSRIDFDKNLFESRKTTYSDYEGTRDLNSYDNFHGERFRTTVAIYWDYVKKCSEIIELGGLSRIGKFFEQEFNANFSSYENDLRKPFELPSESYDCVLCLEVIEHLKDAPASETDIERIGHFNYSGILNAFDEAYRILRPGGVLVLTTPNANSLGTIIRTAWGAPSFLYELHVRELSAEQVKNFALSAGFQMEMFETFECYHIADENHYNAIRRLLQEVGCTTDRRDNCAFYLLRKPEVSKSAV</sequence>
<evidence type="ECO:0000313" key="1">
    <source>
        <dbReference type="EMBL" id="GJD54668.1"/>
    </source>
</evidence>
<dbReference type="RefSeq" id="WP_144766808.1">
    <property type="nucleotide sequence ID" value="NZ_BPQI01000011.1"/>
</dbReference>
<gene>
    <name evidence="1" type="primary">COQ3_1</name>
    <name evidence="1" type="ORF">IFDJLNFL_0544</name>
    <name evidence="2" type="ORF">MTDSW087_04163</name>
</gene>
<dbReference type="EC" id="2.1.1.-" evidence="2"/>
<proteinExistence type="predicted"/>
<dbReference type="EMBL" id="CABFVH010000033">
    <property type="protein sequence ID" value="VUF14439.1"/>
    <property type="molecule type" value="Genomic_DNA"/>
</dbReference>
<name>A0A564G1T3_9HYPH</name>
<evidence type="ECO:0000313" key="4">
    <source>
        <dbReference type="Proteomes" id="UP001055303"/>
    </source>
</evidence>
<organism evidence="2 3">
    <name type="scientific">Methylobacterium dankookense</name>
    <dbReference type="NCBI Taxonomy" id="560405"/>
    <lineage>
        <taxon>Bacteria</taxon>
        <taxon>Pseudomonadati</taxon>
        <taxon>Pseudomonadota</taxon>
        <taxon>Alphaproteobacteria</taxon>
        <taxon>Hyphomicrobiales</taxon>
        <taxon>Methylobacteriaceae</taxon>
        <taxon>Methylobacterium</taxon>
    </lineage>
</organism>
<dbReference type="Gene3D" id="3.40.50.150">
    <property type="entry name" value="Vaccinia Virus protein VP39"/>
    <property type="match status" value="1"/>
</dbReference>
<reference evidence="1" key="2">
    <citation type="journal article" date="2021" name="Front. Microbiol.">
        <title>Comprehensive Comparative Genomics and Phenotyping of Methylobacterium Species.</title>
        <authorList>
            <person name="Alessa O."/>
            <person name="Ogura Y."/>
            <person name="Fujitani Y."/>
            <person name="Takami H."/>
            <person name="Hayashi T."/>
            <person name="Sahin N."/>
            <person name="Tani A."/>
        </authorList>
    </citation>
    <scope>NUCLEOTIDE SEQUENCE</scope>
    <source>
        <strain evidence="1">DSM 22415</strain>
    </source>
</reference>
<reference evidence="2 3" key="1">
    <citation type="submission" date="2019-06" db="EMBL/GenBank/DDBJ databases">
        <authorList>
            <person name="Rodrigo-Torres L."/>
            <person name="Arahal R. D."/>
            <person name="Lucena T."/>
        </authorList>
    </citation>
    <scope>NUCLEOTIDE SEQUENCE [LARGE SCALE GENOMIC DNA]</scope>
    <source>
        <strain evidence="2 3">SW08-7</strain>
    </source>
</reference>
<keyword evidence="2" id="KW-0808">Transferase</keyword>
<dbReference type="Pfam" id="PF13489">
    <property type="entry name" value="Methyltransf_23"/>
    <property type="match status" value="1"/>
</dbReference>
<dbReference type="GO" id="GO:0032259">
    <property type="term" value="P:methylation"/>
    <property type="evidence" value="ECO:0007669"/>
    <property type="project" value="UniProtKB-KW"/>
</dbReference>
<keyword evidence="1" id="KW-0830">Ubiquinone</keyword>
<dbReference type="Proteomes" id="UP001055303">
    <property type="component" value="Unassembled WGS sequence"/>
</dbReference>
<protein>
    <submittedName>
        <fullName evidence="2">Putative S-adenosylmethionine-dependent methyltransferase/MSMEI_2290</fullName>
        <ecNumber evidence="2">2.1.1.-</ecNumber>
    </submittedName>
    <submittedName>
        <fullName evidence="1">Ubiquinone biosynthesis O-methyltransferase, mitochondrial</fullName>
    </submittedName>
</protein>
<accession>A0A564G1T3</accession>
<dbReference type="InterPro" id="IPR029063">
    <property type="entry name" value="SAM-dependent_MTases_sf"/>
</dbReference>
<dbReference type="CDD" id="cd02440">
    <property type="entry name" value="AdoMet_MTases"/>
    <property type="match status" value="1"/>
</dbReference>
<dbReference type="EMBL" id="BPQI01000011">
    <property type="protein sequence ID" value="GJD54668.1"/>
    <property type="molecule type" value="Genomic_DNA"/>
</dbReference>